<dbReference type="Proteomes" id="UP000009168">
    <property type="component" value="Unassembled WGS sequence"/>
</dbReference>
<dbReference type="GO" id="GO:0070840">
    <property type="term" value="F:dynein complex binding"/>
    <property type="evidence" value="ECO:0007669"/>
    <property type="project" value="TreeGrafter"/>
</dbReference>
<evidence type="ECO:0000256" key="2">
    <source>
        <dbReference type="ARBA" id="ARBA00007719"/>
    </source>
</evidence>
<proteinExistence type="inferred from homology"/>
<dbReference type="RefSeq" id="XP_012656320.1">
    <property type="nucleotide sequence ID" value="XM_012800866.1"/>
</dbReference>
<accession>W7XBT6</accession>
<evidence type="ECO:0000313" key="7">
    <source>
        <dbReference type="EMBL" id="EWS71146.1"/>
    </source>
</evidence>
<comment type="function">
    <text evidence="6">Part of the dynactin complex that activates the molecular motor dynein for ultra-processive transport along microtubules.</text>
</comment>
<comment type="subcellular location">
    <subcellularLocation>
        <location evidence="1">Cytoplasm</location>
        <location evidence="1">Cytoskeleton</location>
    </subcellularLocation>
</comment>
<dbReference type="SUPFAM" id="SSF51161">
    <property type="entry name" value="Trimeric LpxA-like enzymes"/>
    <property type="match status" value="1"/>
</dbReference>
<dbReference type="PANTHER" id="PTHR13072:SF0">
    <property type="entry name" value="DYNACTIN SUBUNIT 6"/>
    <property type="match status" value="1"/>
</dbReference>
<dbReference type="EMBL" id="GG662254">
    <property type="protein sequence ID" value="EWS71146.1"/>
    <property type="molecule type" value="Genomic_DNA"/>
</dbReference>
<dbReference type="GO" id="GO:0005869">
    <property type="term" value="C:dynactin complex"/>
    <property type="evidence" value="ECO:0007669"/>
    <property type="project" value="InterPro"/>
</dbReference>
<protein>
    <recommendedName>
        <fullName evidence="3">Dynactin subunit 6</fullName>
    </recommendedName>
</protein>
<evidence type="ECO:0000313" key="8">
    <source>
        <dbReference type="Proteomes" id="UP000009168"/>
    </source>
</evidence>
<evidence type="ECO:0000256" key="4">
    <source>
        <dbReference type="ARBA" id="ARBA00022490"/>
    </source>
</evidence>
<dbReference type="InterPro" id="IPR027777">
    <property type="entry name" value="DCTN6"/>
</dbReference>
<dbReference type="Gene3D" id="2.160.10.10">
    <property type="entry name" value="Hexapeptide repeat proteins"/>
    <property type="match status" value="1"/>
</dbReference>
<evidence type="ECO:0000256" key="3">
    <source>
        <dbReference type="ARBA" id="ARBA00016573"/>
    </source>
</evidence>
<dbReference type="PANTHER" id="PTHR13072">
    <property type="entry name" value="DYNACTIN 6"/>
    <property type="match status" value="1"/>
</dbReference>
<dbReference type="CDD" id="cd04646">
    <property type="entry name" value="LbH_Dynactin_6"/>
    <property type="match status" value="1"/>
</dbReference>
<keyword evidence="5" id="KW-0206">Cytoskeleton</keyword>
<evidence type="ECO:0000256" key="1">
    <source>
        <dbReference type="ARBA" id="ARBA00004245"/>
    </source>
</evidence>
<dbReference type="InParanoid" id="W7XBT6"/>
<keyword evidence="8" id="KW-1185">Reference proteome</keyword>
<comment type="similarity">
    <text evidence="2">Belongs to the dynactin subunits 5/6 family. Dynactin subunit 6 subfamily.</text>
</comment>
<organism evidence="7 8">
    <name type="scientific">Tetrahymena thermophila (strain SB210)</name>
    <dbReference type="NCBI Taxonomy" id="312017"/>
    <lineage>
        <taxon>Eukaryota</taxon>
        <taxon>Sar</taxon>
        <taxon>Alveolata</taxon>
        <taxon>Ciliophora</taxon>
        <taxon>Intramacronucleata</taxon>
        <taxon>Oligohymenophorea</taxon>
        <taxon>Hymenostomatida</taxon>
        <taxon>Tetrahymenina</taxon>
        <taxon>Tetrahymenidae</taxon>
        <taxon>Tetrahymena</taxon>
    </lineage>
</organism>
<gene>
    <name evidence="7" type="ORF">TTHERM_000977659</name>
</gene>
<dbReference type="GO" id="GO:0007052">
    <property type="term" value="P:mitotic spindle organization"/>
    <property type="evidence" value="ECO:0007669"/>
    <property type="project" value="TreeGrafter"/>
</dbReference>
<sequence>MTEEKQKTTATILSQKSEILGNVKFGKGCIIHPNCTILAEGGDIIFGDYNIIEERVSIVNKKSKDPAKNKNMFIGSYNLFEVGSKIDTSDIGNMNHFEPRSSVEQDCQIKDKCTIGACVKLPQGTIIEDKKIYYPDKVVKELNFDEQRFQKHIVSMYQALSILIPQNNPVKQI</sequence>
<dbReference type="STRING" id="312017.W7XBT6"/>
<dbReference type="AlphaFoldDB" id="W7XBT6"/>
<name>W7XBT6_TETTS</name>
<dbReference type="GeneID" id="24441281"/>
<dbReference type="KEGG" id="tet:TTHERM_000977659"/>
<dbReference type="OrthoDB" id="2355at2759"/>
<reference evidence="8" key="1">
    <citation type="journal article" date="2006" name="PLoS Biol.">
        <title>Macronuclear genome sequence of the ciliate Tetrahymena thermophila, a model eukaryote.</title>
        <authorList>
            <person name="Eisen J.A."/>
            <person name="Coyne R.S."/>
            <person name="Wu M."/>
            <person name="Wu D."/>
            <person name="Thiagarajan M."/>
            <person name="Wortman J.R."/>
            <person name="Badger J.H."/>
            <person name="Ren Q."/>
            <person name="Amedeo P."/>
            <person name="Jones K.M."/>
            <person name="Tallon L.J."/>
            <person name="Delcher A.L."/>
            <person name="Salzberg S.L."/>
            <person name="Silva J.C."/>
            <person name="Haas B.J."/>
            <person name="Majoros W.H."/>
            <person name="Farzad M."/>
            <person name="Carlton J.M."/>
            <person name="Smith R.K. Jr."/>
            <person name="Garg J."/>
            <person name="Pearlman R.E."/>
            <person name="Karrer K.M."/>
            <person name="Sun L."/>
            <person name="Manning G."/>
            <person name="Elde N.C."/>
            <person name="Turkewitz A.P."/>
            <person name="Asai D.J."/>
            <person name="Wilkes D.E."/>
            <person name="Wang Y."/>
            <person name="Cai H."/>
            <person name="Collins K."/>
            <person name="Stewart B.A."/>
            <person name="Lee S.R."/>
            <person name="Wilamowska K."/>
            <person name="Weinberg Z."/>
            <person name="Ruzzo W.L."/>
            <person name="Wloga D."/>
            <person name="Gaertig J."/>
            <person name="Frankel J."/>
            <person name="Tsao C.-C."/>
            <person name="Gorovsky M.A."/>
            <person name="Keeling P.J."/>
            <person name="Waller R.F."/>
            <person name="Patron N.J."/>
            <person name="Cherry J.M."/>
            <person name="Stover N.A."/>
            <person name="Krieger C.J."/>
            <person name="del Toro C."/>
            <person name="Ryder H.F."/>
            <person name="Williamson S.C."/>
            <person name="Barbeau R.A."/>
            <person name="Hamilton E.P."/>
            <person name="Orias E."/>
        </authorList>
    </citation>
    <scope>NUCLEOTIDE SEQUENCE [LARGE SCALE GENOMIC DNA]</scope>
    <source>
        <strain evidence="8">SB210</strain>
    </source>
</reference>
<keyword evidence="4" id="KW-0963">Cytoplasm</keyword>
<evidence type="ECO:0000256" key="5">
    <source>
        <dbReference type="ARBA" id="ARBA00023212"/>
    </source>
</evidence>
<evidence type="ECO:0000256" key="6">
    <source>
        <dbReference type="ARBA" id="ARBA00034687"/>
    </source>
</evidence>
<dbReference type="InterPro" id="IPR011004">
    <property type="entry name" value="Trimer_LpxA-like_sf"/>
</dbReference>